<evidence type="ECO:0000256" key="4">
    <source>
        <dbReference type="ARBA" id="ARBA00022692"/>
    </source>
</evidence>
<keyword evidence="2" id="KW-0813">Transport</keyword>
<dbReference type="Proteomes" id="UP000237423">
    <property type="component" value="Unassembled WGS sequence"/>
</dbReference>
<dbReference type="Gene3D" id="1.20.1250.20">
    <property type="entry name" value="MFS general substrate transporter like domains"/>
    <property type="match status" value="1"/>
</dbReference>
<feature type="transmembrane region" description="Helical" evidence="7">
    <location>
        <begin position="110"/>
        <end position="130"/>
    </location>
</feature>
<feature type="transmembrane region" description="Helical" evidence="7">
    <location>
        <begin position="282"/>
        <end position="300"/>
    </location>
</feature>
<keyword evidence="6 7" id="KW-0472">Membrane</keyword>
<comment type="subcellular location">
    <subcellularLocation>
        <location evidence="1">Cell membrane</location>
        <topology evidence="1">Multi-pass membrane protein</topology>
    </subcellularLocation>
</comment>
<dbReference type="GO" id="GO:0005886">
    <property type="term" value="C:plasma membrane"/>
    <property type="evidence" value="ECO:0007669"/>
    <property type="project" value="UniProtKB-SubCell"/>
</dbReference>
<keyword evidence="5 7" id="KW-1133">Transmembrane helix</keyword>
<dbReference type="SUPFAM" id="SSF103473">
    <property type="entry name" value="MFS general substrate transporter"/>
    <property type="match status" value="1"/>
</dbReference>
<feature type="transmembrane region" description="Helical" evidence="7">
    <location>
        <begin position="255"/>
        <end position="275"/>
    </location>
</feature>
<feature type="transmembrane region" description="Helical" evidence="7">
    <location>
        <begin position="142"/>
        <end position="166"/>
    </location>
</feature>
<feature type="transmembrane region" description="Helical" evidence="7">
    <location>
        <begin position="306"/>
        <end position="324"/>
    </location>
</feature>
<dbReference type="PANTHER" id="PTHR23517">
    <property type="entry name" value="RESISTANCE PROTEIN MDTM, PUTATIVE-RELATED-RELATED"/>
    <property type="match status" value="1"/>
</dbReference>
<feature type="transmembrane region" description="Helical" evidence="7">
    <location>
        <begin position="53"/>
        <end position="73"/>
    </location>
</feature>
<protein>
    <submittedName>
        <fullName evidence="9">MFS transporter</fullName>
    </submittedName>
</protein>
<feature type="transmembrane region" description="Helical" evidence="7">
    <location>
        <begin position="85"/>
        <end position="104"/>
    </location>
</feature>
<evidence type="ECO:0000256" key="6">
    <source>
        <dbReference type="ARBA" id="ARBA00023136"/>
    </source>
</evidence>
<dbReference type="RefSeq" id="WP_249028002.1">
    <property type="nucleotide sequence ID" value="NZ_PGFZ01000003.1"/>
</dbReference>
<evidence type="ECO:0000313" key="9">
    <source>
        <dbReference type="EMBL" id="POZ52154.1"/>
    </source>
</evidence>
<dbReference type="InterPro" id="IPR050171">
    <property type="entry name" value="MFS_Transporters"/>
</dbReference>
<feature type="transmembrane region" description="Helical" evidence="7">
    <location>
        <begin position="172"/>
        <end position="191"/>
    </location>
</feature>
<reference evidence="9 10" key="1">
    <citation type="submission" date="2017-11" db="EMBL/GenBank/DDBJ databases">
        <title>Draft Genome Sequence of Methylobacter psychrotolerans Sph1T, an Obligate Methanotroph from Low-Temperature Environments.</title>
        <authorList>
            <person name="Oshkin I.Y."/>
            <person name="Miroshnikov K."/>
            <person name="Belova S.E."/>
            <person name="Korzhenkov A."/>
            <person name="Toshchakov S.V."/>
            <person name="Dedysh S.N."/>
        </authorList>
    </citation>
    <scope>NUCLEOTIDE SEQUENCE [LARGE SCALE GENOMIC DNA]</scope>
    <source>
        <strain evidence="9 10">Sph1</strain>
    </source>
</reference>
<evidence type="ECO:0000256" key="2">
    <source>
        <dbReference type="ARBA" id="ARBA00022448"/>
    </source>
</evidence>
<dbReference type="PANTHER" id="PTHR23517:SF2">
    <property type="entry name" value="MULTIDRUG RESISTANCE PROTEIN MDTH"/>
    <property type="match status" value="1"/>
</dbReference>
<gene>
    <name evidence="9" type="ORF">AADEFJLK_01624</name>
</gene>
<feature type="transmembrane region" description="Helical" evidence="7">
    <location>
        <begin position="20"/>
        <end position="41"/>
    </location>
</feature>
<dbReference type="EMBL" id="PGFZ01000003">
    <property type="protein sequence ID" value="POZ52154.1"/>
    <property type="molecule type" value="Genomic_DNA"/>
</dbReference>
<feature type="transmembrane region" description="Helical" evidence="7">
    <location>
        <begin position="219"/>
        <end position="240"/>
    </location>
</feature>
<feature type="transmembrane region" description="Helical" evidence="7">
    <location>
        <begin position="373"/>
        <end position="391"/>
    </location>
</feature>
<proteinExistence type="predicted"/>
<keyword evidence="3" id="KW-1003">Cell membrane</keyword>
<keyword evidence="4 7" id="KW-0812">Transmembrane</keyword>
<dbReference type="PROSITE" id="PS50850">
    <property type="entry name" value="MFS"/>
    <property type="match status" value="1"/>
</dbReference>
<dbReference type="InterPro" id="IPR036259">
    <property type="entry name" value="MFS_trans_sf"/>
</dbReference>
<evidence type="ECO:0000256" key="1">
    <source>
        <dbReference type="ARBA" id="ARBA00004651"/>
    </source>
</evidence>
<evidence type="ECO:0000256" key="7">
    <source>
        <dbReference type="SAM" id="Phobius"/>
    </source>
</evidence>
<comment type="caution">
    <text evidence="9">The sequence shown here is derived from an EMBL/GenBank/DDBJ whole genome shotgun (WGS) entry which is preliminary data.</text>
</comment>
<dbReference type="InterPro" id="IPR011701">
    <property type="entry name" value="MFS"/>
</dbReference>
<accession>A0A2S5CMZ2</accession>
<name>A0A2S5CMZ2_9GAMM</name>
<dbReference type="GO" id="GO:0022857">
    <property type="term" value="F:transmembrane transporter activity"/>
    <property type="evidence" value="ECO:0007669"/>
    <property type="project" value="InterPro"/>
</dbReference>
<evidence type="ECO:0000256" key="3">
    <source>
        <dbReference type="ARBA" id="ARBA00022475"/>
    </source>
</evidence>
<dbReference type="PRINTS" id="PR01036">
    <property type="entry name" value="TCRTETB"/>
</dbReference>
<dbReference type="AlphaFoldDB" id="A0A2S5CMZ2"/>
<evidence type="ECO:0000259" key="8">
    <source>
        <dbReference type="PROSITE" id="PS50850"/>
    </source>
</evidence>
<sequence length="460" mass="48596">MNTVQDITSPMTASERYATFSLAGIYALRMLGLFMILPVLSLFAQQLEGTTPALLGLAMSIYGLPQVLLQIPFGLLSDRIGRKKVIVFGLLLFLIGSVIAALSSTIQGVLVGRAFQGAGAISSAVMALVADLTQEVHRTKAMATIGISIGLSFGVGIVVGPIIAHFGGVQTVFWATAALTVLAMLTLIWVVPNPNRLKLHRDAEFVPAQMFQALKNPDLLRLDYGIFILHMILMAIFVVIPTDMRNVGLAAGHEWQVYLPVFVLSMGLVVPFIILAEKKRKMKAVFLGAISVILLAELGLSQTAGSLPAIIACLGLFFCGFNLLEATLPSLVSKTAPADLKGTAMGAYSSCQFMGLFIGGLVGGWFKGAYGETAVFLFCAAAALSWLLVALRMTPPRYLANMLISLDGLDAAKASDLAAAMLAVSGVAEVTLSVDDGVAYLKVDSQLLDKTALQAVVAGA</sequence>
<evidence type="ECO:0000313" key="10">
    <source>
        <dbReference type="Proteomes" id="UP000237423"/>
    </source>
</evidence>
<feature type="transmembrane region" description="Helical" evidence="7">
    <location>
        <begin position="345"/>
        <end position="367"/>
    </location>
</feature>
<organism evidence="9 10">
    <name type="scientific">Methylovulum psychrotolerans</name>
    <dbReference type="NCBI Taxonomy" id="1704499"/>
    <lineage>
        <taxon>Bacteria</taxon>
        <taxon>Pseudomonadati</taxon>
        <taxon>Pseudomonadota</taxon>
        <taxon>Gammaproteobacteria</taxon>
        <taxon>Methylococcales</taxon>
        <taxon>Methylococcaceae</taxon>
        <taxon>Methylovulum</taxon>
    </lineage>
</organism>
<feature type="domain" description="Major facilitator superfamily (MFS) profile" evidence="8">
    <location>
        <begin position="18"/>
        <end position="398"/>
    </location>
</feature>
<dbReference type="Pfam" id="PF07690">
    <property type="entry name" value="MFS_1"/>
    <property type="match status" value="1"/>
</dbReference>
<dbReference type="InterPro" id="IPR020846">
    <property type="entry name" value="MFS_dom"/>
</dbReference>
<dbReference type="CDD" id="cd17472">
    <property type="entry name" value="MFS_YajR_like"/>
    <property type="match status" value="1"/>
</dbReference>
<evidence type="ECO:0000256" key="5">
    <source>
        <dbReference type="ARBA" id="ARBA00022989"/>
    </source>
</evidence>
<dbReference type="Gene3D" id="3.30.70.100">
    <property type="match status" value="1"/>
</dbReference>